<dbReference type="GO" id="GO:0000271">
    <property type="term" value="P:polysaccharide biosynthetic process"/>
    <property type="evidence" value="ECO:0007669"/>
    <property type="project" value="TreeGrafter"/>
</dbReference>
<dbReference type="EC" id="5.1.3.13" evidence="3"/>
<evidence type="ECO:0000256" key="5">
    <source>
        <dbReference type="ARBA" id="ARBA00029758"/>
    </source>
</evidence>
<evidence type="ECO:0000256" key="3">
    <source>
        <dbReference type="ARBA" id="ARBA00012098"/>
    </source>
</evidence>
<evidence type="ECO:0000256" key="8">
    <source>
        <dbReference type="PIRSR" id="PIRSR600888-1"/>
    </source>
</evidence>
<dbReference type="AlphaFoldDB" id="A0A7H9CGJ9"/>
<name>A0A7H9CGJ9_9BACT</name>
<dbReference type="SUPFAM" id="SSF51182">
    <property type="entry name" value="RmlC-like cupins"/>
    <property type="match status" value="1"/>
</dbReference>
<dbReference type="Pfam" id="PF00908">
    <property type="entry name" value="dTDP_sugar_isom"/>
    <property type="match status" value="1"/>
</dbReference>
<dbReference type="KEGG" id="cinf:CINF_0709"/>
<evidence type="ECO:0000256" key="4">
    <source>
        <dbReference type="ARBA" id="ARBA00019595"/>
    </source>
</evidence>
<dbReference type="RefSeq" id="WP_179975776.1">
    <property type="nucleotide sequence ID" value="NZ_CP049075.1"/>
</dbReference>
<accession>A0A7H9CGJ9</accession>
<reference evidence="9 10" key="1">
    <citation type="submission" date="2020-02" db="EMBL/GenBank/DDBJ databases">
        <title>Complete genome sequence of the novel Campylobacter species Candidatus Campylobacter infans.</title>
        <authorList>
            <person name="Duim B."/>
            <person name="Zomer A."/>
            <person name="van der Graaf L."/>
            <person name="Wagenaar J."/>
        </authorList>
    </citation>
    <scope>NUCLEOTIDE SEQUENCE [LARGE SCALE GENOMIC DNA]</scope>
    <source>
        <strain evidence="9 10">19S00001</strain>
    </source>
</reference>
<evidence type="ECO:0000256" key="1">
    <source>
        <dbReference type="ARBA" id="ARBA00001298"/>
    </source>
</evidence>
<evidence type="ECO:0000256" key="2">
    <source>
        <dbReference type="ARBA" id="ARBA00001997"/>
    </source>
</evidence>
<comment type="function">
    <text evidence="2">Catalyzes the epimerization of the C3' and C5'positions of dTDP-6-deoxy-D-xylo-4-hexulose, forming dTDP-6-deoxy-L-lyxo-4-hexulose.</text>
</comment>
<keyword evidence="10" id="KW-1185">Reference proteome</keyword>
<feature type="active site" description="Proton donor" evidence="8">
    <location>
        <position position="132"/>
    </location>
</feature>
<dbReference type="InterPro" id="IPR011051">
    <property type="entry name" value="RmlC_Cupin_sf"/>
</dbReference>
<evidence type="ECO:0000313" key="9">
    <source>
        <dbReference type="EMBL" id="QLI05230.1"/>
    </source>
</evidence>
<dbReference type="InterPro" id="IPR014710">
    <property type="entry name" value="RmlC-like_jellyroll"/>
</dbReference>
<sequence length="181" mass="20669">MIELSSTPLNGLKIIQTKHFCDERGVFHKFFSKTEFEILGLESDFKEAYYSINKKNVLRGMHFQIPPAEHTKLVYVTNGKILDVCLDIRANSTTFGKYFSVELSADVPKCLYIPAGFAHGFLTLENNTCVHYLQSTCHDISCDMGISYDSFGFDWGDGKKIISKRDKNHINFNDFISPFKD</sequence>
<feature type="active site" description="Proton acceptor" evidence="8">
    <location>
        <position position="62"/>
    </location>
</feature>
<dbReference type="PANTHER" id="PTHR21047:SF2">
    <property type="entry name" value="THYMIDINE DIPHOSPHO-4-KETO-RHAMNOSE 3,5-EPIMERASE"/>
    <property type="match status" value="1"/>
</dbReference>
<proteinExistence type="predicted"/>
<evidence type="ECO:0000256" key="6">
    <source>
        <dbReference type="ARBA" id="ARBA00031424"/>
    </source>
</evidence>
<protein>
    <recommendedName>
        <fullName evidence="4">dTDP-4-dehydrorhamnose 3,5-epimerase</fullName>
        <ecNumber evidence="3">5.1.3.13</ecNumber>
    </recommendedName>
    <alternativeName>
        <fullName evidence="6">Thymidine diphospho-4-keto-rhamnose 3,5-epimerase</fullName>
    </alternativeName>
    <alternativeName>
        <fullName evidence="5">dTDP-4-keto-6-deoxyglucose 3,5-epimerase</fullName>
    </alternativeName>
    <alternativeName>
        <fullName evidence="7">dTDP-6-deoxy-D-xylo-4-hexulose 3,5-epimerase</fullName>
    </alternativeName>
</protein>
<dbReference type="GO" id="GO:0005829">
    <property type="term" value="C:cytosol"/>
    <property type="evidence" value="ECO:0007669"/>
    <property type="project" value="TreeGrafter"/>
</dbReference>
<dbReference type="InterPro" id="IPR000888">
    <property type="entry name" value="RmlC-like"/>
</dbReference>
<organism evidence="9 10">
    <name type="scientific">Candidatus Campylobacter infans</name>
    <dbReference type="NCBI Taxonomy" id="2561898"/>
    <lineage>
        <taxon>Bacteria</taxon>
        <taxon>Pseudomonadati</taxon>
        <taxon>Campylobacterota</taxon>
        <taxon>Epsilonproteobacteria</taxon>
        <taxon>Campylobacterales</taxon>
        <taxon>Campylobacteraceae</taxon>
        <taxon>Campylobacter</taxon>
    </lineage>
</organism>
<dbReference type="Proteomes" id="UP000509414">
    <property type="component" value="Chromosome"/>
</dbReference>
<dbReference type="CDD" id="cd00438">
    <property type="entry name" value="cupin_RmlC"/>
    <property type="match status" value="1"/>
</dbReference>
<dbReference type="Gene3D" id="2.60.120.10">
    <property type="entry name" value="Jelly Rolls"/>
    <property type="match status" value="1"/>
</dbReference>
<dbReference type="PANTHER" id="PTHR21047">
    <property type="entry name" value="DTDP-6-DEOXY-D-GLUCOSE-3,5 EPIMERASE"/>
    <property type="match status" value="1"/>
</dbReference>
<comment type="catalytic activity">
    <reaction evidence="1">
        <text>dTDP-4-dehydro-6-deoxy-alpha-D-glucose = dTDP-4-dehydro-beta-L-rhamnose</text>
        <dbReference type="Rhea" id="RHEA:16969"/>
        <dbReference type="ChEBI" id="CHEBI:57649"/>
        <dbReference type="ChEBI" id="CHEBI:62830"/>
        <dbReference type="EC" id="5.1.3.13"/>
    </reaction>
</comment>
<dbReference type="GO" id="GO:0008830">
    <property type="term" value="F:dTDP-4-dehydrorhamnose 3,5-epimerase activity"/>
    <property type="evidence" value="ECO:0007669"/>
    <property type="project" value="UniProtKB-EC"/>
</dbReference>
<evidence type="ECO:0000256" key="7">
    <source>
        <dbReference type="ARBA" id="ARBA00033311"/>
    </source>
</evidence>
<dbReference type="EMBL" id="CP049075">
    <property type="protein sequence ID" value="QLI05230.1"/>
    <property type="molecule type" value="Genomic_DNA"/>
</dbReference>
<gene>
    <name evidence="9" type="ORF">CINF_0709</name>
</gene>
<evidence type="ECO:0000313" key="10">
    <source>
        <dbReference type="Proteomes" id="UP000509414"/>
    </source>
</evidence>